<dbReference type="GO" id="GO:0000480">
    <property type="term" value="P:endonucleolytic cleavage in 5'-ETS of tricistronic rRNA transcript (SSU-rRNA, 5.8S rRNA, LSU-rRNA)"/>
    <property type="evidence" value="ECO:0007669"/>
    <property type="project" value="TreeGrafter"/>
</dbReference>
<dbReference type="PANTHER" id="PTHR12311">
    <property type="entry name" value="ACTIVATOR OF BASAL TRANSCRIPTION 1"/>
    <property type="match status" value="1"/>
</dbReference>
<dbReference type="InterPro" id="IPR034353">
    <property type="entry name" value="ABT1/ESF2_RRM"/>
</dbReference>
<feature type="compositionally biased region" description="Acidic residues" evidence="7">
    <location>
        <begin position="179"/>
        <end position="191"/>
    </location>
</feature>
<keyword evidence="4 6" id="KW-0694">RNA-binding</keyword>
<dbReference type="InterPro" id="IPR039119">
    <property type="entry name" value="ABT1/Esf2"/>
</dbReference>
<dbReference type="GO" id="GO:0034462">
    <property type="term" value="P:small-subunit processome assembly"/>
    <property type="evidence" value="ECO:0007669"/>
    <property type="project" value="TreeGrafter"/>
</dbReference>
<dbReference type="GO" id="GO:0003723">
    <property type="term" value="F:RNA binding"/>
    <property type="evidence" value="ECO:0007669"/>
    <property type="project" value="UniProtKB-UniRule"/>
</dbReference>
<dbReference type="GO" id="GO:0005730">
    <property type="term" value="C:nucleolus"/>
    <property type="evidence" value="ECO:0007669"/>
    <property type="project" value="UniProtKB-SubCell"/>
</dbReference>
<dbReference type="Gene3D" id="3.30.70.330">
    <property type="match status" value="1"/>
</dbReference>
<evidence type="ECO:0000313" key="9">
    <source>
        <dbReference type="EMBL" id="CAD2199921.1"/>
    </source>
</evidence>
<dbReference type="Proteomes" id="UP000580250">
    <property type="component" value="Unassembled WGS sequence"/>
</dbReference>
<evidence type="ECO:0000313" key="10">
    <source>
        <dbReference type="Proteomes" id="UP000580250"/>
    </source>
</evidence>
<protein>
    <recommendedName>
        <fullName evidence="3">Activator of basal transcription 1</fullName>
    </recommendedName>
</protein>
<sequence length="230" mass="27472">MPGVIYIQSVPPMFTVKHLREIMSRFGELGRVYLQAEKRGPHKRKRYTEGWVEFKSKKCAKEVAQMLNGNQVGGRKRSAAYDSVWTMKYLHSFKWEHLMEQLSYENVLNNNVEKGERLQKLEERVLKKSGLWKRYLMQHHQKKVINENKLEKSKQLSGEKDFLQMIFGGKGENEKEVGREEEEKEEEIMEEEEEVINEGEKKIEKTNKIIRRRKKKNILVKKNRKIKKHL</sequence>
<dbReference type="GO" id="GO:0000447">
    <property type="term" value="P:endonucleolytic cleavage in ITS1 to separate SSU-rRNA from 5.8S rRNA and LSU-rRNA from tricistronic rRNA transcript (SSU-rRNA, 5.8S rRNA, LSU-rRNA)"/>
    <property type="evidence" value="ECO:0007669"/>
    <property type="project" value="TreeGrafter"/>
</dbReference>
<comment type="caution">
    <text evidence="9">The sequence shown here is derived from an EMBL/GenBank/DDBJ whole genome shotgun (WGS) entry which is preliminary data.</text>
</comment>
<keyword evidence="5" id="KW-0539">Nucleus</keyword>
<evidence type="ECO:0000256" key="7">
    <source>
        <dbReference type="SAM" id="MobiDB-lite"/>
    </source>
</evidence>
<dbReference type="AlphaFoldDB" id="A0A6V7XL00"/>
<dbReference type="Pfam" id="PF00076">
    <property type="entry name" value="RRM_1"/>
    <property type="match status" value="1"/>
</dbReference>
<comment type="subcellular location">
    <subcellularLocation>
        <location evidence="1">Nucleus</location>
        <location evidence="1">Nucleolus</location>
    </subcellularLocation>
</comment>
<gene>
    <name evidence="9" type="ORF">MENT_LOCUS53355</name>
</gene>
<dbReference type="CDD" id="cd12263">
    <property type="entry name" value="RRM_ABT1_like"/>
    <property type="match status" value="1"/>
</dbReference>
<dbReference type="OrthoDB" id="287393at2759"/>
<reference evidence="9 10" key="1">
    <citation type="submission" date="2020-08" db="EMBL/GenBank/DDBJ databases">
        <authorList>
            <person name="Koutsovoulos G."/>
            <person name="Danchin GJ E."/>
        </authorList>
    </citation>
    <scope>NUCLEOTIDE SEQUENCE [LARGE SCALE GENOMIC DNA]</scope>
</reference>
<name>A0A6V7XL00_MELEN</name>
<feature type="domain" description="RRM" evidence="8">
    <location>
        <begin position="3"/>
        <end position="84"/>
    </location>
</feature>
<dbReference type="InterPro" id="IPR012677">
    <property type="entry name" value="Nucleotide-bd_a/b_plait_sf"/>
</dbReference>
<evidence type="ECO:0000259" key="8">
    <source>
        <dbReference type="PROSITE" id="PS50102"/>
    </source>
</evidence>
<evidence type="ECO:0000256" key="4">
    <source>
        <dbReference type="ARBA" id="ARBA00022884"/>
    </source>
</evidence>
<dbReference type="InterPro" id="IPR000504">
    <property type="entry name" value="RRM_dom"/>
</dbReference>
<dbReference type="InterPro" id="IPR035979">
    <property type="entry name" value="RBD_domain_sf"/>
</dbReference>
<dbReference type="EMBL" id="CAJEWN010001768">
    <property type="protein sequence ID" value="CAD2199921.1"/>
    <property type="molecule type" value="Genomic_DNA"/>
</dbReference>
<comment type="similarity">
    <text evidence="2">Belongs to the ESF2/ABP1 family.</text>
</comment>
<evidence type="ECO:0000256" key="5">
    <source>
        <dbReference type="ARBA" id="ARBA00023242"/>
    </source>
</evidence>
<evidence type="ECO:0000256" key="6">
    <source>
        <dbReference type="PROSITE-ProRule" id="PRU00176"/>
    </source>
</evidence>
<evidence type="ECO:0000256" key="1">
    <source>
        <dbReference type="ARBA" id="ARBA00004604"/>
    </source>
</evidence>
<dbReference type="GO" id="GO:0000472">
    <property type="term" value="P:endonucleolytic cleavage to generate mature 5'-end of SSU-rRNA from (SSU-rRNA, 5.8S rRNA, LSU-rRNA)"/>
    <property type="evidence" value="ECO:0007669"/>
    <property type="project" value="TreeGrafter"/>
</dbReference>
<proteinExistence type="inferred from homology"/>
<evidence type="ECO:0000256" key="3">
    <source>
        <dbReference type="ARBA" id="ARBA00020737"/>
    </source>
</evidence>
<dbReference type="SUPFAM" id="SSF54928">
    <property type="entry name" value="RNA-binding domain, RBD"/>
    <property type="match status" value="1"/>
</dbReference>
<dbReference type="PROSITE" id="PS50102">
    <property type="entry name" value="RRM"/>
    <property type="match status" value="1"/>
</dbReference>
<organism evidence="9 10">
    <name type="scientific">Meloidogyne enterolobii</name>
    <name type="common">Root-knot nematode worm</name>
    <name type="synonym">Meloidogyne mayaguensis</name>
    <dbReference type="NCBI Taxonomy" id="390850"/>
    <lineage>
        <taxon>Eukaryota</taxon>
        <taxon>Metazoa</taxon>
        <taxon>Ecdysozoa</taxon>
        <taxon>Nematoda</taxon>
        <taxon>Chromadorea</taxon>
        <taxon>Rhabditida</taxon>
        <taxon>Tylenchina</taxon>
        <taxon>Tylenchomorpha</taxon>
        <taxon>Tylenchoidea</taxon>
        <taxon>Meloidogynidae</taxon>
        <taxon>Meloidogyninae</taxon>
        <taxon>Meloidogyne</taxon>
    </lineage>
</organism>
<dbReference type="PANTHER" id="PTHR12311:SF7">
    <property type="entry name" value="ACTIVATOR OF BASAL TRANSCRIPTION 1"/>
    <property type="match status" value="1"/>
</dbReference>
<feature type="region of interest" description="Disordered" evidence="7">
    <location>
        <begin position="172"/>
        <end position="191"/>
    </location>
</feature>
<evidence type="ECO:0000256" key="2">
    <source>
        <dbReference type="ARBA" id="ARBA00005819"/>
    </source>
</evidence>
<accession>A0A6V7XL00</accession>